<feature type="transmembrane region" description="Helical" evidence="1">
    <location>
        <begin position="43"/>
        <end position="65"/>
    </location>
</feature>
<evidence type="ECO:0000256" key="1">
    <source>
        <dbReference type="SAM" id="Phobius"/>
    </source>
</evidence>
<reference evidence="2 3" key="1">
    <citation type="submission" date="2013-09" db="EMBL/GenBank/DDBJ databases">
        <title>High correlation between genotypes and phenotypes of environmental bacteria Comamonas testosteroni strains.</title>
        <authorList>
            <person name="Liu L."/>
            <person name="Zhu W."/>
            <person name="Xia X."/>
            <person name="Xu B."/>
            <person name="Luo M."/>
            <person name="Wang G."/>
        </authorList>
    </citation>
    <scope>NUCLEOTIDE SEQUENCE [LARGE SCALE GENOMIC DNA]</scope>
    <source>
        <strain evidence="2 3">JL14</strain>
    </source>
</reference>
<proteinExistence type="predicted"/>
<gene>
    <name evidence="2" type="ORF">P245_20830</name>
</gene>
<keyword evidence="1" id="KW-0812">Transmembrane</keyword>
<evidence type="ECO:0000313" key="3">
    <source>
        <dbReference type="Proteomes" id="UP000029567"/>
    </source>
</evidence>
<organism evidence="2 3">
    <name type="scientific">Comamonas thiooxydans</name>
    <dbReference type="NCBI Taxonomy" id="363952"/>
    <lineage>
        <taxon>Bacteria</taxon>
        <taxon>Pseudomonadati</taxon>
        <taxon>Pseudomonadota</taxon>
        <taxon>Betaproteobacteria</taxon>
        <taxon>Burkholderiales</taxon>
        <taxon>Comamonadaceae</taxon>
        <taxon>Comamonas</taxon>
    </lineage>
</organism>
<keyword evidence="1" id="KW-0472">Membrane</keyword>
<comment type="caution">
    <text evidence="2">The sequence shown here is derived from an EMBL/GenBank/DDBJ whole genome shotgun (WGS) entry which is preliminary data.</text>
</comment>
<sequence length="73" mass="8343">MLVAEALSAYCQRTEHWPFVVSLGLLLVPVVAAVWFLPRWASLSLSVTIGLPLVWFLGMLFWVFFTHRPNGRQ</sequence>
<name>A0A0E3BBV8_9BURK</name>
<evidence type="ECO:0000313" key="2">
    <source>
        <dbReference type="EMBL" id="KGG86165.1"/>
    </source>
</evidence>
<dbReference type="EMBL" id="AWTN01000114">
    <property type="protein sequence ID" value="KGG86165.1"/>
    <property type="molecule type" value="Genomic_DNA"/>
</dbReference>
<accession>A0A0E3BBV8</accession>
<dbReference type="Proteomes" id="UP000029567">
    <property type="component" value="Unassembled WGS sequence"/>
</dbReference>
<feature type="transmembrane region" description="Helical" evidence="1">
    <location>
        <begin position="17"/>
        <end position="37"/>
    </location>
</feature>
<keyword evidence="1" id="KW-1133">Transmembrane helix</keyword>
<dbReference type="AlphaFoldDB" id="A0A0E3BBV8"/>
<protein>
    <submittedName>
        <fullName evidence="2">Uncharacterized protein</fullName>
    </submittedName>
</protein>